<evidence type="ECO:0000313" key="3">
    <source>
        <dbReference type="Proteomes" id="UP000308652"/>
    </source>
</evidence>
<proteinExistence type="predicted"/>
<feature type="compositionally biased region" description="Polar residues" evidence="1">
    <location>
        <begin position="801"/>
        <end position="814"/>
    </location>
</feature>
<feature type="compositionally biased region" description="Basic residues" evidence="1">
    <location>
        <begin position="646"/>
        <end position="658"/>
    </location>
</feature>
<keyword evidence="3" id="KW-1185">Reference proteome</keyword>
<dbReference type="Proteomes" id="UP000308652">
    <property type="component" value="Unassembled WGS sequence"/>
</dbReference>
<evidence type="ECO:0000256" key="1">
    <source>
        <dbReference type="SAM" id="MobiDB-lite"/>
    </source>
</evidence>
<accession>A0A5C3MGL8</accession>
<feature type="compositionally biased region" description="Acidic residues" evidence="1">
    <location>
        <begin position="90"/>
        <end position="105"/>
    </location>
</feature>
<gene>
    <name evidence="2" type="ORF">BDQ12DRAFT_675151</name>
</gene>
<protein>
    <submittedName>
        <fullName evidence="2">Uncharacterized protein</fullName>
    </submittedName>
</protein>
<organism evidence="2 3">
    <name type="scientific">Crucibulum laeve</name>
    <dbReference type="NCBI Taxonomy" id="68775"/>
    <lineage>
        <taxon>Eukaryota</taxon>
        <taxon>Fungi</taxon>
        <taxon>Dikarya</taxon>
        <taxon>Basidiomycota</taxon>
        <taxon>Agaricomycotina</taxon>
        <taxon>Agaricomycetes</taxon>
        <taxon>Agaricomycetidae</taxon>
        <taxon>Agaricales</taxon>
        <taxon>Agaricineae</taxon>
        <taxon>Nidulariaceae</taxon>
        <taxon>Crucibulum</taxon>
    </lineage>
</organism>
<evidence type="ECO:0000313" key="2">
    <source>
        <dbReference type="EMBL" id="TFK43546.1"/>
    </source>
</evidence>
<feature type="region of interest" description="Disordered" evidence="1">
    <location>
        <begin position="1"/>
        <end position="21"/>
    </location>
</feature>
<dbReference type="AlphaFoldDB" id="A0A5C3MGL8"/>
<dbReference type="EMBL" id="ML213591">
    <property type="protein sequence ID" value="TFK43546.1"/>
    <property type="molecule type" value="Genomic_DNA"/>
</dbReference>
<feature type="region of interest" description="Disordered" evidence="1">
    <location>
        <begin position="36"/>
        <end position="105"/>
    </location>
</feature>
<dbReference type="STRING" id="68775.A0A5C3MGL8"/>
<feature type="region of interest" description="Disordered" evidence="1">
    <location>
        <begin position="629"/>
        <end position="840"/>
    </location>
</feature>
<feature type="compositionally biased region" description="Acidic residues" evidence="1">
    <location>
        <begin position="702"/>
        <end position="717"/>
    </location>
</feature>
<feature type="compositionally biased region" description="Low complexity" evidence="1">
    <location>
        <begin position="133"/>
        <end position="149"/>
    </location>
</feature>
<feature type="region of interest" description="Disordered" evidence="1">
    <location>
        <begin position="119"/>
        <end position="168"/>
    </location>
</feature>
<feature type="region of interest" description="Disordered" evidence="1">
    <location>
        <begin position="582"/>
        <end position="603"/>
    </location>
</feature>
<reference evidence="2 3" key="1">
    <citation type="journal article" date="2019" name="Nat. Ecol. Evol.">
        <title>Megaphylogeny resolves global patterns of mushroom evolution.</title>
        <authorList>
            <person name="Varga T."/>
            <person name="Krizsan K."/>
            <person name="Foldi C."/>
            <person name="Dima B."/>
            <person name="Sanchez-Garcia M."/>
            <person name="Sanchez-Ramirez S."/>
            <person name="Szollosi G.J."/>
            <person name="Szarkandi J.G."/>
            <person name="Papp V."/>
            <person name="Albert L."/>
            <person name="Andreopoulos W."/>
            <person name="Angelini C."/>
            <person name="Antonin V."/>
            <person name="Barry K.W."/>
            <person name="Bougher N.L."/>
            <person name="Buchanan P."/>
            <person name="Buyck B."/>
            <person name="Bense V."/>
            <person name="Catcheside P."/>
            <person name="Chovatia M."/>
            <person name="Cooper J."/>
            <person name="Damon W."/>
            <person name="Desjardin D."/>
            <person name="Finy P."/>
            <person name="Geml J."/>
            <person name="Haridas S."/>
            <person name="Hughes K."/>
            <person name="Justo A."/>
            <person name="Karasinski D."/>
            <person name="Kautmanova I."/>
            <person name="Kiss B."/>
            <person name="Kocsube S."/>
            <person name="Kotiranta H."/>
            <person name="LaButti K.M."/>
            <person name="Lechner B.E."/>
            <person name="Liimatainen K."/>
            <person name="Lipzen A."/>
            <person name="Lukacs Z."/>
            <person name="Mihaltcheva S."/>
            <person name="Morgado L.N."/>
            <person name="Niskanen T."/>
            <person name="Noordeloos M.E."/>
            <person name="Ohm R.A."/>
            <person name="Ortiz-Santana B."/>
            <person name="Ovrebo C."/>
            <person name="Racz N."/>
            <person name="Riley R."/>
            <person name="Savchenko A."/>
            <person name="Shiryaev A."/>
            <person name="Soop K."/>
            <person name="Spirin V."/>
            <person name="Szebenyi C."/>
            <person name="Tomsovsky M."/>
            <person name="Tulloss R.E."/>
            <person name="Uehling J."/>
            <person name="Grigoriev I.V."/>
            <person name="Vagvolgyi C."/>
            <person name="Papp T."/>
            <person name="Martin F.M."/>
            <person name="Miettinen O."/>
            <person name="Hibbett D.S."/>
            <person name="Nagy L.G."/>
        </authorList>
    </citation>
    <scope>NUCLEOTIDE SEQUENCE [LARGE SCALE GENOMIC DNA]</scope>
    <source>
        <strain evidence="2 3">CBS 166.37</strain>
    </source>
</reference>
<name>A0A5C3MGL8_9AGAR</name>
<feature type="region of interest" description="Disordered" evidence="1">
    <location>
        <begin position="231"/>
        <end position="252"/>
    </location>
</feature>
<dbReference type="OrthoDB" id="2564267at2759"/>
<feature type="compositionally biased region" description="Basic and acidic residues" evidence="1">
    <location>
        <begin position="633"/>
        <end position="645"/>
    </location>
</feature>
<feature type="region of interest" description="Disordered" evidence="1">
    <location>
        <begin position="482"/>
        <end position="548"/>
    </location>
</feature>
<sequence>MQCTRPEYDNDPDNPDAPCRSAQESAIFAHLRRNPAARPDLVSRKSDYLGVSLPSETGSLGGRESVLGNRRSRGSRGSFDALRNPFGAEDTVDGSEEEEPEDNELEVDLASWGLDAFMPKDKSKANKGKGRQTSLPSVPPVTSVPSHHPSTNHDAHMTSPRRALGASRSMSVGGGLDYFGEDGMPPSDMRSQVPIDARRRTVSSPFDLTGMESSTVHLHRRRSETMASAPLPQTIPFPVRSDLSRSPTPVEPRLHERTYSRASLNSRVLIDAAKEEAQSGRRRLTSNASLGTMMAPNDNPFTLDPPSHISRFDPKAAAHARTISNASMGSRALLDTDHVSVMTGDAFNRERRYSTARDLLRPKVLVMPSPLQPISVNTIPPPTNIVRDGFQLSKDGPPLPPGARTSRRSSLASALNVSPAMASNPFTPNPLLDLSLSQKTFRNTLMVGGQRGSYVDIDGTLPRATEDGEQVQLEPIVVEPDIPTPALPMEESSKHTRPAGKLYGKSLIDDLENRKAQMRSKQRVFTGDQRPSMMAREQSRSSTLIDPASLVTRPLSQRLSTFVPSGSQNALTRGNSMTIKPLLTFDDDNQGLQPPVGASRIPSSRSVFGVDTLWEREMAKLREIQAQEQIDEEERRKREEEESRRKMEKKQKKGKGKMKPSPETLKELGESVTALPASEVPVAPPILPDIQRASGRSRPPVGEEDNVDDDDESDENDGLVPVRAIPQSTGWHAGSSDEEGDAGPRRTTGVGLRYPQKNQQPPPAELDSEEDVPLAATLNRVIDRVMAPPTRHIDSDDEEQPLSQLLQKTKTNLPSVDFNRLSLNPHPQADDDDDQPLGLRTSRVPSTFISGQQVDDDDKPLAWHPEQQRRKEYHIMAQQQQQQQQMMMQMQSSMFFAPSVMSSGFFPQPMINPMMMMQPPMSIPSPPPIHDNAKFGRVDRWRRDVAVEGEP</sequence>